<dbReference type="AlphaFoldDB" id="E3N177"/>
<dbReference type="InterPro" id="IPR040161">
    <property type="entry name" value="FB224"/>
</dbReference>
<dbReference type="HOGENOM" id="CLU_1138916_0_0_1"/>
<sequence length="244" mass="28732">MALRKSCHSLRSLIDVIKPDMRFTVIKLEICSQNVKLKMLSTRGNFWIHIKYKNVEKGCTVLLYYNGNLYETLLENEHFMSVFCVDFGTILYFQKSIIEKFKVRLDHHPNYSNEWDSELNIISDPFLVWFSSLLKSRSQQLKVKKIEFEIRAPAEIMSILPFIDSKSIETIWITSDKETWNGFKKDKLDITEIVGLDHWKNAKEVDIDHFLLPVSSHHFEHFVKANFFLNNSNQIIVSLVITLR</sequence>
<dbReference type="Pfam" id="PF01827">
    <property type="entry name" value="FTH"/>
    <property type="match status" value="1"/>
</dbReference>
<dbReference type="PANTHER" id="PTHR23015">
    <property type="entry name" value="UNCHARACTERIZED C.ELEGANS PROTEIN"/>
    <property type="match status" value="1"/>
</dbReference>
<protein>
    <recommendedName>
        <fullName evidence="1">DUF38 domain-containing protein</fullName>
    </recommendedName>
</protein>
<dbReference type="Proteomes" id="UP000008281">
    <property type="component" value="Unassembled WGS sequence"/>
</dbReference>
<gene>
    <name evidence="2" type="ORF">CRE_12949</name>
</gene>
<keyword evidence="3" id="KW-1185">Reference proteome</keyword>
<evidence type="ECO:0000313" key="3">
    <source>
        <dbReference type="Proteomes" id="UP000008281"/>
    </source>
</evidence>
<dbReference type="EMBL" id="DS268507">
    <property type="protein sequence ID" value="EFO83140.1"/>
    <property type="molecule type" value="Genomic_DNA"/>
</dbReference>
<dbReference type="GO" id="GO:0045087">
    <property type="term" value="P:innate immune response"/>
    <property type="evidence" value="ECO:0007669"/>
    <property type="project" value="TreeGrafter"/>
</dbReference>
<proteinExistence type="predicted"/>
<feature type="domain" description="DUF38" evidence="1">
    <location>
        <begin position="127"/>
        <end position="231"/>
    </location>
</feature>
<dbReference type="InParanoid" id="E3N177"/>
<evidence type="ECO:0000313" key="2">
    <source>
        <dbReference type="EMBL" id="EFO83140.1"/>
    </source>
</evidence>
<reference evidence="2" key="1">
    <citation type="submission" date="2007-07" db="EMBL/GenBank/DDBJ databases">
        <title>PCAP assembly of the Caenorhabditis remanei genome.</title>
        <authorList>
            <consortium name="The Caenorhabditis remanei Sequencing Consortium"/>
            <person name="Wilson R.K."/>
        </authorList>
    </citation>
    <scope>NUCLEOTIDE SEQUENCE [LARGE SCALE GENOMIC DNA]</scope>
    <source>
        <strain evidence="2">PB4641</strain>
    </source>
</reference>
<evidence type="ECO:0000259" key="1">
    <source>
        <dbReference type="Pfam" id="PF01827"/>
    </source>
</evidence>
<accession>E3N177</accession>
<name>E3N177_CAERE</name>
<dbReference type="PANTHER" id="PTHR23015:SF4">
    <property type="entry name" value="DUF38 DOMAIN-CONTAINING PROTEIN-RELATED"/>
    <property type="match status" value="1"/>
</dbReference>
<dbReference type="InterPro" id="IPR002900">
    <property type="entry name" value="DUF38/FTH_CAE_spp"/>
</dbReference>
<organism evidence="3">
    <name type="scientific">Caenorhabditis remanei</name>
    <name type="common">Caenorhabditis vulgaris</name>
    <dbReference type="NCBI Taxonomy" id="31234"/>
    <lineage>
        <taxon>Eukaryota</taxon>
        <taxon>Metazoa</taxon>
        <taxon>Ecdysozoa</taxon>
        <taxon>Nematoda</taxon>
        <taxon>Chromadorea</taxon>
        <taxon>Rhabditida</taxon>
        <taxon>Rhabditina</taxon>
        <taxon>Rhabditomorpha</taxon>
        <taxon>Rhabditoidea</taxon>
        <taxon>Rhabditidae</taxon>
        <taxon>Peloderinae</taxon>
        <taxon>Caenorhabditis</taxon>
    </lineage>
</organism>